<dbReference type="SMART" id="SM00220">
    <property type="entry name" value="S_TKc"/>
    <property type="match status" value="1"/>
</dbReference>
<feature type="compositionally biased region" description="Basic and acidic residues" evidence="11">
    <location>
        <begin position="367"/>
        <end position="376"/>
    </location>
</feature>
<proteinExistence type="inferred from homology"/>
<protein>
    <submittedName>
        <fullName evidence="14">Aste57867_251 protein</fullName>
    </submittedName>
</protein>
<organism evidence="14 15">
    <name type="scientific">Aphanomyces stellatus</name>
    <dbReference type="NCBI Taxonomy" id="120398"/>
    <lineage>
        <taxon>Eukaryota</taxon>
        <taxon>Sar</taxon>
        <taxon>Stramenopiles</taxon>
        <taxon>Oomycota</taxon>
        <taxon>Saprolegniomycetes</taxon>
        <taxon>Saprolegniales</taxon>
        <taxon>Verrucalvaceae</taxon>
        <taxon>Aphanomyces</taxon>
    </lineage>
</organism>
<keyword evidence="2" id="KW-0808">Transferase</keyword>
<dbReference type="SUPFAM" id="SSF56112">
    <property type="entry name" value="Protein kinase-like (PK-like)"/>
    <property type="match status" value="1"/>
</dbReference>
<feature type="compositionally biased region" description="Acidic residues" evidence="11">
    <location>
        <begin position="346"/>
        <end position="355"/>
    </location>
</feature>
<keyword evidence="15" id="KW-1185">Reference proteome</keyword>
<evidence type="ECO:0000256" key="1">
    <source>
        <dbReference type="ARBA" id="ARBA00022527"/>
    </source>
</evidence>
<dbReference type="InterPro" id="IPR011009">
    <property type="entry name" value="Kinase-like_dom_sf"/>
</dbReference>
<dbReference type="GO" id="GO:0004674">
    <property type="term" value="F:protein serine/threonine kinase activity"/>
    <property type="evidence" value="ECO:0007669"/>
    <property type="project" value="UniProtKB-KW"/>
</dbReference>
<evidence type="ECO:0000256" key="9">
    <source>
        <dbReference type="PROSITE-ProRule" id="PRU10141"/>
    </source>
</evidence>
<dbReference type="AlphaFoldDB" id="A0A485K247"/>
<feature type="binding site" evidence="7">
    <location>
        <begin position="174"/>
        <end position="175"/>
    </location>
    <ligand>
        <name>ATP</name>
        <dbReference type="ChEBI" id="CHEBI:30616"/>
    </ligand>
</feature>
<dbReference type="PANTHER" id="PTHR24350">
    <property type="entry name" value="SERINE/THREONINE-PROTEIN KINASE IAL-RELATED"/>
    <property type="match status" value="1"/>
</dbReference>
<dbReference type="Proteomes" id="UP000332933">
    <property type="component" value="Unassembled WGS sequence"/>
</dbReference>
<dbReference type="InterPro" id="IPR008271">
    <property type="entry name" value="Ser/Thr_kinase_AS"/>
</dbReference>
<dbReference type="FunFam" id="1.10.510.10:FF:000571">
    <property type="entry name" value="Maternal embryonic leucine zipper kinase"/>
    <property type="match status" value="1"/>
</dbReference>
<keyword evidence="4" id="KW-0418">Kinase</keyword>
<dbReference type="GO" id="GO:0005524">
    <property type="term" value="F:ATP binding"/>
    <property type="evidence" value="ECO:0007669"/>
    <property type="project" value="UniProtKB-UniRule"/>
</dbReference>
<evidence type="ECO:0000313" key="15">
    <source>
        <dbReference type="Proteomes" id="UP000332933"/>
    </source>
</evidence>
<evidence type="ECO:0000256" key="5">
    <source>
        <dbReference type="ARBA" id="ARBA00022840"/>
    </source>
</evidence>
<dbReference type="Gene3D" id="1.10.510.10">
    <property type="entry name" value="Transferase(Phosphotransferase) domain 1"/>
    <property type="match status" value="1"/>
</dbReference>
<evidence type="ECO:0000256" key="2">
    <source>
        <dbReference type="ARBA" id="ARBA00022679"/>
    </source>
</evidence>
<feature type="domain" description="Protein kinase" evidence="12">
    <location>
        <begin position="27"/>
        <end position="303"/>
    </location>
</feature>
<evidence type="ECO:0000313" key="13">
    <source>
        <dbReference type="EMBL" id="KAF0720532.1"/>
    </source>
</evidence>
<dbReference type="EMBL" id="CAADRA010000010">
    <property type="protein sequence ID" value="VFT77477.1"/>
    <property type="molecule type" value="Genomic_DNA"/>
</dbReference>
<reference evidence="13" key="2">
    <citation type="submission" date="2019-06" db="EMBL/GenBank/DDBJ databases">
        <title>Genomics analysis of Aphanomyces spp. identifies a new class of oomycete effector associated with host adaptation.</title>
        <authorList>
            <person name="Gaulin E."/>
        </authorList>
    </citation>
    <scope>NUCLEOTIDE SEQUENCE</scope>
    <source>
        <strain evidence="13">CBS 578.67</strain>
    </source>
</reference>
<evidence type="ECO:0000313" key="14">
    <source>
        <dbReference type="EMBL" id="VFT77477.1"/>
    </source>
</evidence>
<dbReference type="InterPro" id="IPR030616">
    <property type="entry name" value="Aur-like"/>
</dbReference>
<evidence type="ECO:0000256" key="10">
    <source>
        <dbReference type="RuleBase" id="RU000304"/>
    </source>
</evidence>
<feature type="region of interest" description="Disordered" evidence="11">
    <location>
        <begin position="315"/>
        <end position="376"/>
    </location>
</feature>
<feature type="cross-link" description="Glycyl lysine isopeptide (Lys-Gly) (interchain with G-Cter in SUMO2)" evidence="8">
    <location>
        <position position="172"/>
    </location>
</feature>
<dbReference type="InterPro" id="IPR000719">
    <property type="entry name" value="Prot_kinase_dom"/>
</dbReference>
<comment type="similarity">
    <text evidence="10">Belongs to the protein kinase superfamily.</text>
</comment>
<dbReference type="OrthoDB" id="193931at2759"/>
<dbReference type="EMBL" id="VJMH01000010">
    <property type="protein sequence ID" value="KAF0720532.1"/>
    <property type="molecule type" value="Genomic_DNA"/>
</dbReference>
<gene>
    <name evidence="14" type="primary">Aste57867_251</name>
    <name evidence="13" type="ORF">As57867_000251</name>
    <name evidence="14" type="ORF">ASTE57867_251</name>
</gene>
<dbReference type="PROSITE" id="PS00108">
    <property type="entry name" value="PROTEIN_KINASE_ST"/>
    <property type="match status" value="1"/>
</dbReference>
<evidence type="ECO:0000256" key="7">
    <source>
        <dbReference type="PIRSR" id="PIRSR630616-2"/>
    </source>
</evidence>
<sequence length="376" mass="42286">MTTKTLDERLRDLLGPQITEAELLEKFTFEREIGSGATAKVYAAFDHRTGERVAIKEFDKAQMIEVRKSIMGDAYASRDTAVTRVQRRLKKVIMELEIAKSLAHKHIIRYLGGFETSHRICIIHELVDGRDLLEYVLSFQKMEETTAAHVFDQMLRAVHACHGQDIWHRDLKLENVLISHDYDVKLIDFGLSERTSEKLRTVCGTPLYCSPELLFLPTNTRDIGIDGAPADVWSAAILLFALLTGCAPFDDSSFAALRHDVYRNDICYPSHLSESVQDLFRTILVSDPDARPTIPDILEHPWVVENAARHRAKSSAAQLRGLHSVSTTSETEDSSDEDGSYRDMLYDEAADEDDAITLTPSSSSKSLHVDRLHSVG</sequence>
<keyword evidence="3 7" id="KW-0547">Nucleotide-binding</keyword>
<accession>A0A485K247</accession>
<dbReference type="Pfam" id="PF00069">
    <property type="entry name" value="Pkinase"/>
    <property type="match status" value="1"/>
</dbReference>
<dbReference type="InterPro" id="IPR017441">
    <property type="entry name" value="Protein_kinase_ATP_BS"/>
</dbReference>
<feature type="binding site" evidence="7 9">
    <location>
        <position position="56"/>
    </location>
    <ligand>
        <name>ATP</name>
        <dbReference type="ChEBI" id="CHEBI:30616"/>
    </ligand>
</feature>
<reference evidence="14 15" key="1">
    <citation type="submission" date="2019-03" db="EMBL/GenBank/DDBJ databases">
        <authorList>
            <person name="Gaulin E."/>
            <person name="Dumas B."/>
        </authorList>
    </citation>
    <scope>NUCLEOTIDE SEQUENCE [LARGE SCALE GENOMIC DNA]</scope>
    <source>
        <strain evidence="14">CBS 568.67</strain>
    </source>
</reference>
<evidence type="ECO:0000259" key="12">
    <source>
        <dbReference type="PROSITE" id="PS50011"/>
    </source>
</evidence>
<evidence type="ECO:0000256" key="6">
    <source>
        <dbReference type="PIRSR" id="PIRSR630616-1"/>
    </source>
</evidence>
<evidence type="ECO:0000256" key="8">
    <source>
        <dbReference type="PIRSR" id="PIRSR630616-3"/>
    </source>
</evidence>
<name>A0A485K247_9STRA</name>
<evidence type="ECO:0000256" key="11">
    <source>
        <dbReference type="SAM" id="MobiDB-lite"/>
    </source>
</evidence>
<dbReference type="PROSITE" id="PS00107">
    <property type="entry name" value="PROTEIN_KINASE_ATP"/>
    <property type="match status" value="1"/>
</dbReference>
<keyword evidence="5 7" id="KW-0067">ATP-binding</keyword>
<keyword evidence="1 10" id="KW-0723">Serine/threonine-protein kinase</keyword>
<feature type="active site" description="Proton acceptor" evidence="6">
    <location>
        <position position="170"/>
    </location>
</feature>
<dbReference type="PROSITE" id="PS50011">
    <property type="entry name" value="PROTEIN_KINASE_DOM"/>
    <property type="match status" value="1"/>
</dbReference>
<evidence type="ECO:0000256" key="3">
    <source>
        <dbReference type="ARBA" id="ARBA00022741"/>
    </source>
</evidence>
<feature type="binding site" evidence="7">
    <location>
        <position position="188"/>
    </location>
    <ligand>
        <name>ATP</name>
        <dbReference type="ChEBI" id="CHEBI:30616"/>
    </ligand>
</feature>
<evidence type="ECO:0000256" key="4">
    <source>
        <dbReference type="ARBA" id="ARBA00022777"/>
    </source>
</evidence>